<accession>A0A1J6KAM5</accession>
<dbReference type="GO" id="GO:0006357">
    <property type="term" value="P:regulation of transcription by RNA polymerase II"/>
    <property type="evidence" value="ECO:0007669"/>
    <property type="project" value="InterPro"/>
</dbReference>
<comment type="caution">
    <text evidence="2">The sequence shown here is derived from an EMBL/GenBank/DDBJ whole genome shotgun (WGS) entry which is preliminary data.</text>
</comment>
<dbReference type="EMBL" id="MJEQ01003020">
    <property type="protein sequence ID" value="OIT25748.1"/>
    <property type="molecule type" value="Genomic_DNA"/>
</dbReference>
<organism evidence="2 3">
    <name type="scientific">Nicotiana attenuata</name>
    <name type="common">Coyote tobacco</name>
    <dbReference type="NCBI Taxonomy" id="49451"/>
    <lineage>
        <taxon>Eukaryota</taxon>
        <taxon>Viridiplantae</taxon>
        <taxon>Streptophyta</taxon>
        <taxon>Embryophyta</taxon>
        <taxon>Tracheophyta</taxon>
        <taxon>Spermatophyta</taxon>
        <taxon>Magnoliopsida</taxon>
        <taxon>eudicotyledons</taxon>
        <taxon>Gunneridae</taxon>
        <taxon>Pentapetalae</taxon>
        <taxon>asterids</taxon>
        <taxon>lamiids</taxon>
        <taxon>Solanales</taxon>
        <taxon>Solanaceae</taxon>
        <taxon>Nicotianoideae</taxon>
        <taxon>Nicotianeae</taxon>
        <taxon>Nicotiana</taxon>
    </lineage>
</organism>
<dbReference type="Pfam" id="PF23037">
    <property type="entry name" value="KOWx_SPT5"/>
    <property type="match status" value="1"/>
</dbReference>
<evidence type="ECO:0000313" key="3">
    <source>
        <dbReference type="Proteomes" id="UP000187609"/>
    </source>
</evidence>
<dbReference type="Gramene" id="OIT25748">
    <property type="protein sequence ID" value="OIT25748"/>
    <property type="gene ID" value="A4A49_36400"/>
</dbReference>
<keyword evidence="3" id="KW-1185">Reference proteome</keyword>
<dbReference type="GO" id="GO:0003729">
    <property type="term" value="F:mRNA binding"/>
    <property type="evidence" value="ECO:0007669"/>
    <property type="project" value="TreeGrafter"/>
</dbReference>
<gene>
    <name evidence="2" type="ORF">A4A49_36400</name>
</gene>
<reference evidence="2" key="1">
    <citation type="submission" date="2016-11" db="EMBL/GenBank/DDBJ databases">
        <title>The genome of Nicotiana attenuata.</title>
        <authorList>
            <person name="Xu S."/>
            <person name="Brockmoeller T."/>
            <person name="Gaquerel E."/>
            <person name="Navarro A."/>
            <person name="Kuhl H."/>
            <person name="Gase K."/>
            <person name="Ling Z."/>
            <person name="Zhou W."/>
            <person name="Kreitzer C."/>
            <person name="Stanke M."/>
            <person name="Tang H."/>
            <person name="Lyons E."/>
            <person name="Pandey P."/>
            <person name="Pandey S.P."/>
            <person name="Timmermann B."/>
            <person name="Baldwin I.T."/>
        </authorList>
    </citation>
    <scope>NUCLEOTIDE SEQUENCE [LARGE SCALE GENOMIC DNA]</scope>
    <source>
        <strain evidence="2">UT</strain>
    </source>
</reference>
<dbReference type="PANTHER" id="PTHR11125:SF8">
    <property type="entry name" value="PROTEIN RNA-DIRECTED DNA METHYLATION 3"/>
    <property type="match status" value="1"/>
</dbReference>
<dbReference type="STRING" id="49451.A0A1J6KAM5"/>
<feature type="domain" description="Spt5 KOWx" evidence="1">
    <location>
        <begin position="3"/>
        <end position="51"/>
    </location>
</feature>
<dbReference type="PANTHER" id="PTHR11125">
    <property type="entry name" value="SUPPRESSOR OF TY 5"/>
    <property type="match status" value="1"/>
</dbReference>
<dbReference type="InterPro" id="IPR039659">
    <property type="entry name" value="SPT5"/>
</dbReference>
<proteinExistence type="predicted"/>
<dbReference type="SMR" id="A0A1J6KAM5"/>
<dbReference type="KEGG" id="nau:109215841"/>
<dbReference type="OrthoDB" id="28901at2759"/>
<sequence length="81" mass="9193">MENNFEVNDFVFFGNDFGIIIGKEKDDSFKIMKDGLERPVVVSVQLHVLKRASFDRKLFNVKDQLTNTISVGDMVRGLDGP</sequence>
<dbReference type="Proteomes" id="UP000187609">
    <property type="component" value="Unassembled WGS sequence"/>
</dbReference>
<dbReference type="GO" id="GO:0006368">
    <property type="term" value="P:transcription elongation by RNA polymerase II"/>
    <property type="evidence" value="ECO:0007669"/>
    <property type="project" value="TreeGrafter"/>
</dbReference>
<dbReference type="InterPro" id="IPR057936">
    <property type="entry name" value="KOWx_Spt5"/>
</dbReference>
<evidence type="ECO:0000313" key="2">
    <source>
        <dbReference type="EMBL" id="OIT25748.1"/>
    </source>
</evidence>
<dbReference type="GO" id="GO:0032784">
    <property type="term" value="P:regulation of DNA-templated transcription elongation"/>
    <property type="evidence" value="ECO:0007669"/>
    <property type="project" value="InterPro"/>
</dbReference>
<evidence type="ECO:0000259" key="1">
    <source>
        <dbReference type="Pfam" id="PF23037"/>
    </source>
</evidence>
<dbReference type="AlphaFoldDB" id="A0A1J6KAM5"/>
<dbReference type="GO" id="GO:0032044">
    <property type="term" value="C:DSIF complex"/>
    <property type="evidence" value="ECO:0007669"/>
    <property type="project" value="TreeGrafter"/>
</dbReference>
<protein>
    <recommendedName>
        <fullName evidence="1">Spt5 KOWx domain-containing protein</fullName>
    </recommendedName>
</protein>
<name>A0A1J6KAM5_NICAT</name>